<evidence type="ECO:0000313" key="2">
    <source>
        <dbReference type="Proteomes" id="UP000635983"/>
    </source>
</evidence>
<protein>
    <submittedName>
        <fullName evidence="1">Uncharacterized protein</fullName>
    </submittedName>
</protein>
<dbReference type="Proteomes" id="UP000635983">
    <property type="component" value="Unassembled WGS sequence"/>
</dbReference>
<sequence length="84" mass="9135">MDIALAQAPNECLLDRAMLLAYRAQAIEKHRLHLIVLGALGTFQKRVVGMGKDVFEAGSHVVQLEFSTGLNQETVSKSGLASLR</sequence>
<reference evidence="1" key="1">
    <citation type="journal article" date="2014" name="Int. J. Syst. Evol. Microbiol.">
        <title>Complete genome sequence of Corynebacterium casei LMG S-19264T (=DSM 44701T), isolated from a smear-ripened cheese.</title>
        <authorList>
            <consortium name="US DOE Joint Genome Institute (JGI-PGF)"/>
            <person name="Walter F."/>
            <person name="Albersmeier A."/>
            <person name="Kalinowski J."/>
            <person name="Ruckert C."/>
        </authorList>
    </citation>
    <scope>NUCLEOTIDE SEQUENCE</scope>
    <source>
        <strain evidence="1">JCM 30078</strain>
    </source>
</reference>
<gene>
    <name evidence="1" type="ORF">GCM10009304_27950</name>
</gene>
<dbReference type="AlphaFoldDB" id="A0A917PYW2"/>
<proteinExistence type="predicted"/>
<organism evidence="1 2">
    <name type="scientific">Pseudomonas matsuisoli</name>
    <dbReference type="NCBI Taxonomy" id="1515666"/>
    <lineage>
        <taxon>Bacteria</taxon>
        <taxon>Pseudomonadati</taxon>
        <taxon>Pseudomonadota</taxon>
        <taxon>Gammaproteobacteria</taxon>
        <taxon>Pseudomonadales</taxon>
        <taxon>Pseudomonadaceae</taxon>
        <taxon>Pseudomonas</taxon>
    </lineage>
</organism>
<reference evidence="1" key="2">
    <citation type="submission" date="2020-09" db="EMBL/GenBank/DDBJ databases">
        <authorList>
            <person name="Sun Q."/>
            <person name="Ohkuma M."/>
        </authorList>
    </citation>
    <scope>NUCLEOTIDE SEQUENCE</scope>
    <source>
        <strain evidence="1">JCM 30078</strain>
    </source>
</reference>
<keyword evidence="2" id="KW-1185">Reference proteome</keyword>
<dbReference type="EMBL" id="BMPO01000006">
    <property type="protein sequence ID" value="GGK00563.1"/>
    <property type="molecule type" value="Genomic_DNA"/>
</dbReference>
<evidence type="ECO:0000313" key="1">
    <source>
        <dbReference type="EMBL" id="GGK00563.1"/>
    </source>
</evidence>
<comment type="caution">
    <text evidence="1">The sequence shown here is derived from an EMBL/GenBank/DDBJ whole genome shotgun (WGS) entry which is preliminary data.</text>
</comment>
<accession>A0A917PYW2</accession>
<name>A0A917PYW2_9PSED</name>